<gene>
    <name evidence="6" type="ORF">WR25_04202</name>
</gene>
<dbReference type="OrthoDB" id="5813817at2759"/>
<feature type="signal peptide" evidence="5">
    <location>
        <begin position="1"/>
        <end position="17"/>
    </location>
</feature>
<evidence type="ECO:0000313" key="6">
    <source>
        <dbReference type="EMBL" id="PAV65065.1"/>
    </source>
</evidence>
<name>A0A2A2JTP5_9BILA</name>
<dbReference type="GO" id="GO:0005576">
    <property type="term" value="C:extracellular region"/>
    <property type="evidence" value="ECO:0007669"/>
    <property type="project" value="UniProtKB-SubCell"/>
</dbReference>
<dbReference type="Proteomes" id="UP000218231">
    <property type="component" value="Unassembled WGS sequence"/>
</dbReference>
<dbReference type="Gene3D" id="2.60.40.3330">
    <property type="match status" value="1"/>
</dbReference>
<dbReference type="PANTHER" id="PTHR21700:SF51">
    <property type="entry name" value="TRANSTHYRETIN-LIKE FAMILY PROTEIN"/>
    <property type="match status" value="1"/>
</dbReference>
<organism evidence="6 7">
    <name type="scientific">Diploscapter pachys</name>
    <dbReference type="NCBI Taxonomy" id="2018661"/>
    <lineage>
        <taxon>Eukaryota</taxon>
        <taxon>Metazoa</taxon>
        <taxon>Ecdysozoa</taxon>
        <taxon>Nematoda</taxon>
        <taxon>Chromadorea</taxon>
        <taxon>Rhabditida</taxon>
        <taxon>Rhabditina</taxon>
        <taxon>Rhabditomorpha</taxon>
        <taxon>Rhabditoidea</taxon>
        <taxon>Rhabditidae</taxon>
        <taxon>Diploscapter</taxon>
    </lineage>
</organism>
<evidence type="ECO:0000256" key="5">
    <source>
        <dbReference type="SAM" id="SignalP"/>
    </source>
</evidence>
<dbReference type="STRING" id="2018661.A0A2A2JTP5"/>
<dbReference type="PANTHER" id="PTHR21700">
    <property type="entry name" value="TRANSTHYRETIN-LIKE FAMILY PROTEIN-RELATED"/>
    <property type="match status" value="1"/>
</dbReference>
<dbReference type="InterPro" id="IPR001534">
    <property type="entry name" value="Transthyretin-like"/>
</dbReference>
<protein>
    <recommendedName>
        <fullName evidence="8">Transthyretin/hydroxyisourate hydrolase domain-containing protein</fullName>
    </recommendedName>
</protein>
<evidence type="ECO:0000256" key="1">
    <source>
        <dbReference type="ARBA" id="ARBA00004613"/>
    </source>
</evidence>
<keyword evidence="4 5" id="KW-0732">Signal</keyword>
<comment type="similarity">
    <text evidence="2">Belongs to the nematode transthyretin-like family.</text>
</comment>
<sequence>MLYLSTIFLTLTVILQAQSDDDVTIQGVAVAGRLMCGSSPVNSAVIKLIDRDHGDDIDDLLDETRPDKEGFFQPCQRRVFWSIPEKYVSRNLSDLAWMSIGQINLELIFGNEKRDCRHKRHLPRIRSARHLHGR</sequence>
<evidence type="ECO:0000256" key="4">
    <source>
        <dbReference type="ARBA" id="ARBA00022729"/>
    </source>
</evidence>
<evidence type="ECO:0008006" key="8">
    <source>
        <dbReference type="Google" id="ProtNLM"/>
    </source>
</evidence>
<dbReference type="EMBL" id="LIAE01010224">
    <property type="protein sequence ID" value="PAV65065.1"/>
    <property type="molecule type" value="Genomic_DNA"/>
</dbReference>
<comment type="caution">
    <text evidence="6">The sequence shown here is derived from an EMBL/GenBank/DDBJ whole genome shotgun (WGS) entry which is preliminary data.</text>
</comment>
<dbReference type="Pfam" id="PF01060">
    <property type="entry name" value="TTR-52"/>
    <property type="match status" value="1"/>
</dbReference>
<dbReference type="InterPro" id="IPR038479">
    <property type="entry name" value="Transthyretin-like_sf"/>
</dbReference>
<evidence type="ECO:0000256" key="2">
    <source>
        <dbReference type="ARBA" id="ARBA00010112"/>
    </source>
</evidence>
<comment type="subcellular location">
    <subcellularLocation>
        <location evidence="1">Secreted</location>
    </subcellularLocation>
</comment>
<proteinExistence type="inferred from homology"/>
<reference evidence="6 7" key="1">
    <citation type="journal article" date="2017" name="Curr. Biol.">
        <title>Genome architecture and evolution of a unichromosomal asexual nematode.</title>
        <authorList>
            <person name="Fradin H."/>
            <person name="Zegar C."/>
            <person name="Gutwein M."/>
            <person name="Lucas J."/>
            <person name="Kovtun M."/>
            <person name="Corcoran D."/>
            <person name="Baugh L.R."/>
            <person name="Kiontke K."/>
            <person name="Gunsalus K."/>
            <person name="Fitch D.H."/>
            <person name="Piano F."/>
        </authorList>
    </citation>
    <scope>NUCLEOTIDE SEQUENCE [LARGE SCALE GENOMIC DNA]</scope>
    <source>
        <strain evidence="6">PF1309</strain>
    </source>
</reference>
<evidence type="ECO:0000256" key="3">
    <source>
        <dbReference type="ARBA" id="ARBA00022525"/>
    </source>
</evidence>
<dbReference type="AlphaFoldDB" id="A0A2A2JTP5"/>
<keyword evidence="3" id="KW-0964">Secreted</keyword>
<feature type="chain" id="PRO_5013262853" description="Transthyretin/hydroxyisourate hydrolase domain-containing protein" evidence="5">
    <location>
        <begin position="18"/>
        <end position="134"/>
    </location>
</feature>
<keyword evidence="7" id="KW-1185">Reference proteome</keyword>
<accession>A0A2A2JTP5</accession>
<dbReference type="GO" id="GO:0009986">
    <property type="term" value="C:cell surface"/>
    <property type="evidence" value="ECO:0007669"/>
    <property type="project" value="InterPro"/>
</dbReference>
<evidence type="ECO:0000313" key="7">
    <source>
        <dbReference type="Proteomes" id="UP000218231"/>
    </source>
</evidence>